<comment type="caution">
    <text evidence="2">The sequence shown here is derived from an EMBL/GenBank/DDBJ whole genome shotgun (WGS) entry which is preliminary data.</text>
</comment>
<dbReference type="SUPFAM" id="SSF81442">
    <property type="entry name" value="Cytochrome c oxidase subunit I-like"/>
    <property type="match status" value="1"/>
</dbReference>
<sequence length="158" mass="17713">MAKLGNAALILAAMAYMIVVGADLFGQLVLTAMTFSEPPRSLHMYHGPVPYDSAPFWRTLTMIVSFLAAIAVATNWTKTRRMWVASFFVAWLVLNAASFAFVFPEYQAIQAIPYADYVDPELVKRAQAQELLGFVRWMFALAIGILPFIALTIPRTRY</sequence>
<name>A0ABW1KW49_9PROT</name>
<feature type="transmembrane region" description="Helical" evidence="1">
    <location>
        <begin position="83"/>
        <end position="103"/>
    </location>
</feature>
<evidence type="ECO:0000256" key="1">
    <source>
        <dbReference type="SAM" id="Phobius"/>
    </source>
</evidence>
<keyword evidence="3" id="KW-1185">Reference proteome</keyword>
<protein>
    <recommendedName>
        <fullName evidence="4">DUF1772 domain-containing protein</fullName>
    </recommendedName>
</protein>
<proteinExistence type="predicted"/>
<dbReference type="RefSeq" id="WP_379882581.1">
    <property type="nucleotide sequence ID" value="NZ_JBHPON010000002.1"/>
</dbReference>
<reference evidence="2 3" key="1">
    <citation type="submission" date="2024-09" db="EMBL/GenBank/DDBJ databases">
        <authorList>
            <person name="Zhang Z.-H."/>
        </authorList>
    </citation>
    <scope>NUCLEOTIDE SEQUENCE [LARGE SCALE GENOMIC DNA]</scope>
    <source>
        <strain evidence="2 3">HHTR114</strain>
    </source>
</reference>
<dbReference type="Proteomes" id="UP001596116">
    <property type="component" value="Unassembled WGS sequence"/>
</dbReference>
<feature type="transmembrane region" description="Helical" evidence="1">
    <location>
        <begin position="134"/>
        <end position="153"/>
    </location>
</feature>
<dbReference type="EMBL" id="JBHPON010000002">
    <property type="protein sequence ID" value="MFC6036189.1"/>
    <property type="molecule type" value="Genomic_DNA"/>
</dbReference>
<keyword evidence="1" id="KW-0812">Transmembrane</keyword>
<keyword evidence="1" id="KW-1133">Transmembrane helix</keyword>
<evidence type="ECO:0000313" key="2">
    <source>
        <dbReference type="EMBL" id="MFC6036189.1"/>
    </source>
</evidence>
<accession>A0ABW1KW49</accession>
<feature type="transmembrane region" description="Helical" evidence="1">
    <location>
        <begin position="55"/>
        <end position="76"/>
    </location>
</feature>
<feature type="transmembrane region" description="Helical" evidence="1">
    <location>
        <begin position="7"/>
        <end position="35"/>
    </location>
</feature>
<evidence type="ECO:0008006" key="4">
    <source>
        <dbReference type="Google" id="ProtNLM"/>
    </source>
</evidence>
<keyword evidence="1" id="KW-0472">Membrane</keyword>
<evidence type="ECO:0000313" key="3">
    <source>
        <dbReference type="Proteomes" id="UP001596116"/>
    </source>
</evidence>
<gene>
    <name evidence="2" type="ORF">ACFMB1_11590</name>
</gene>
<dbReference type="InterPro" id="IPR036927">
    <property type="entry name" value="Cyt_c_oxase-like_su1_sf"/>
</dbReference>
<organism evidence="2 3">
    <name type="scientific">Hyphococcus aureus</name>
    <dbReference type="NCBI Taxonomy" id="2666033"/>
    <lineage>
        <taxon>Bacteria</taxon>
        <taxon>Pseudomonadati</taxon>
        <taxon>Pseudomonadota</taxon>
        <taxon>Alphaproteobacteria</taxon>
        <taxon>Parvularculales</taxon>
        <taxon>Parvularculaceae</taxon>
        <taxon>Hyphococcus</taxon>
    </lineage>
</organism>